<keyword evidence="4" id="KW-1003">Cell membrane</keyword>
<evidence type="ECO:0000256" key="3">
    <source>
        <dbReference type="ARBA" id="ARBA00022449"/>
    </source>
</evidence>
<keyword evidence="2" id="KW-0813">Transport</keyword>
<evidence type="ECO:0000259" key="10">
    <source>
        <dbReference type="Pfam" id="PF03553"/>
    </source>
</evidence>
<dbReference type="InterPro" id="IPR052180">
    <property type="entry name" value="NhaC_Na-H+_Antiporter"/>
</dbReference>
<evidence type="ECO:0000256" key="9">
    <source>
        <dbReference type="SAM" id="Phobius"/>
    </source>
</evidence>
<reference evidence="11" key="1">
    <citation type="journal article" date="2014" name="Front. Microbiol.">
        <title>High frequency of phylogenetically diverse reductive dehalogenase-homologous genes in deep subseafloor sedimentary metagenomes.</title>
        <authorList>
            <person name="Kawai M."/>
            <person name="Futagami T."/>
            <person name="Toyoda A."/>
            <person name="Takaki Y."/>
            <person name="Nishi S."/>
            <person name="Hori S."/>
            <person name="Arai W."/>
            <person name="Tsubouchi T."/>
            <person name="Morono Y."/>
            <person name="Uchiyama I."/>
            <person name="Ito T."/>
            <person name="Fujiyama A."/>
            <person name="Inagaki F."/>
            <person name="Takami H."/>
        </authorList>
    </citation>
    <scope>NUCLEOTIDE SEQUENCE</scope>
    <source>
        <strain evidence="11">Expedition CK06-06</strain>
    </source>
</reference>
<evidence type="ECO:0000256" key="4">
    <source>
        <dbReference type="ARBA" id="ARBA00022475"/>
    </source>
</evidence>
<name>X1VW55_9ZZZZ</name>
<dbReference type="PANTHER" id="PTHR33451">
    <property type="entry name" value="MALATE-2H(+)/NA(+)-LACTATE ANTIPORTER"/>
    <property type="match status" value="1"/>
</dbReference>
<keyword evidence="3" id="KW-0050">Antiport</keyword>
<accession>X1VW55</accession>
<protein>
    <recommendedName>
        <fullName evidence="10">Na+/H+ antiporter NhaC-like C-terminal domain-containing protein</fullName>
    </recommendedName>
</protein>
<evidence type="ECO:0000256" key="2">
    <source>
        <dbReference type="ARBA" id="ARBA00022448"/>
    </source>
</evidence>
<gene>
    <name evidence="11" type="ORF">S12H4_44431</name>
</gene>
<feature type="transmembrane region" description="Helical" evidence="9">
    <location>
        <begin position="54"/>
        <end position="71"/>
    </location>
</feature>
<evidence type="ECO:0000256" key="5">
    <source>
        <dbReference type="ARBA" id="ARBA00022692"/>
    </source>
</evidence>
<evidence type="ECO:0000313" key="11">
    <source>
        <dbReference type="EMBL" id="GAJ15195.1"/>
    </source>
</evidence>
<feature type="transmembrane region" description="Helical" evidence="9">
    <location>
        <begin position="92"/>
        <end position="113"/>
    </location>
</feature>
<keyword evidence="5 9" id="KW-0812">Transmembrane</keyword>
<feature type="non-terminal residue" evidence="11">
    <location>
        <position position="202"/>
    </location>
</feature>
<keyword evidence="6 9" id="KW-1133">Transmembrane helix</keyword>
<feature type="transmembrane region" description="Helical" evidence="9">
    <location>
        <begin position="21"/>
        <end position="48"/>
    </location>
</feature>
<comment type="similarity">
    <text evidence="8">Belongs to the NhaC Na(+)/H(+) (TC 2.A.35) antiporter family.</text>
</comment>
<evidence type="ECO:0000256" key="8">
    <source>
        <dbReference type="ARBA" id="ARBA00038435"/>
    </source>
</evidence>
<comment type="subcellular location">
    <subcellularLocation>
        <location evidence="1">Cell membrane</location>
        <topology evidence="1">Multi-pass membrane protein</topology>
    </subcellularLocation>
</comment>
<feature type="domain" description="Na+/H+ antiporter NhaC-like C-terminal" evidence="10">
    <location>
        <begin position="35"/>
        <end position="198"/>
    </location>
</feature>
<dbReference type="InterPro" id="IPR018461">
    <property type="entry name" value="Na/H_Antiport_NhaC-like_C"/>
</dbReference>
<sequence length="202" mass="20711">MTEPSGTNKAQGKTTFDSQTAVRFYGGMAGAILPFMVFVSGVVAVALSGAPDEHGFWPILILALCVGLILTKDRKNYCVSVIEGMSQPIVMIMITAWMLASIIGVLMSTTGFVEALTWTAGRLHMGGAGFVILSFLICCVVSLSTGSSFGTILICGPILFPAGGLLGAHGPTLAGAILGGATFGDCIAPISDTTIASALSQM</sequence>
<proteinExistence type="inferred from homology"/>
<dbReference type="EMBL" id="BARW01027374">
    <property type="protein sequence ID" value="GAJ15195.1"/>
    <property type="molecule type" value="Genomic_DNA"/>
</dbReference>
<dbReference type="GO" id="GO:0015297">
    <property type="term" value="F:antiporter activity"/>
    <property type="evidence" value="ECO:0007669"/>
    <property type="project" value="UniProtKB-KW"/>
</dbReference>
<keyword evidence="7 9" id="KW-0472">Membrane</keyword>
<dbReference type="Pfam" id="PF03553">
    <property type="entry name" value="Na_H_antiporter"/>
    <property type="match status" value="1"/>
</dbReference>
<feature type="transmembrane region" description="Helical" evidence="9">
    <location>
        <begin position="125"/>
        <end position="143"/>
    </location>
</feature>
<dbReference type="GO" id="GO:0005886">
    <property type="term" value="C:plasma membrane"/>
    <property type="evidence" value="ECO:0007669"/>
    <property type="project" value="UniProtKB-SubCell"/>
</dbReference>
<evidence type="ECO:0000256" key="7">
    <source>
        <dbReference type="ARBA" id="ARBA00023136"/>
    </source>
</evidence>
<organism evidence="11">
    <name type="scientific">marine sediment metagenome</name>
    <dbReference type="NCBI Taxonomy" id="412755"/>
    <lineage>
        <taxon>unclassified sequences</taxon>
        <taxon>metagenomes</taxon>
        <taxon>ecological metagenomes</taxon>
    </lineage>
</organism>
<evidence type="ECO:0000256" key="1">
    <source>
        <dbReference type="ARBA" id="ARBA00004651"/>
    </source>
</evidence>
<dbReference type="PANTHER" id="PTHR33451:SF3">
    <property type="entry name" value="MALATE-2H(+)_NA(+)-LACTATE ANTIPORTER"/>
    <property type="match status" value="1"/>
</dbReference>
<dbReference type="AlphaFoldDB" id="X1VW55"/>
<evidence type="ECO:0000256" key="6">
    <source>
        <dbReference type="ARBA" id="ARBA00022989"/>
    </source>
</evidence>
<comment type="caution">
    <text evidence="11">The sequence shown here is derived from an EMBL/GenBank/DDBJ whole genome shotgun (WGS) entry which is preliminary data.</text>
</comment>